<dbReference type="PANTHER" id="PTHR10867">
    <property type="entry name" value="NNMT/PNMT/TEMT FAMILY MEMBER"/>
    <property type="match status" value="1"/>
</dbReference>
<dbReference type="NCBIfam" id="NF041360">
    <property type="entry name" value="GntF_guanitoxin"/>
    <property type="match status" value="1"/>
</dbReference>
<evidence type="ECO:0000313" key="6">
    <source>
        <dbReference type="Proteomes" id="UP001318040"/>
    </source>
</evidence>
<dbReference type="PANTHER" id="PTHR10867:SF17">
    <property type="entry name" value="NICOTINAMIDE N-METHYLTRANSFERASE"/>
    <property type="match status" value="1"/>
</dbReference>
<gene>
    <name evidence="7" type="primary">LOC116955933</name>
</gene>
<evidence type="ECO:0000256" key="3">
    <source>
        <dbReference type="ARBA" id="ARBA00022679"/>
    </source>
</evidence>
<comment type="similarity">
    <text evidence="1">Belongs to the class I-like SAM-binding methyltransferase superfamily. NNMT/PNMT/TEMT family.</text>
</comment>
<keyword evidence="3" id="KW-0808">Transferase</keyword>
<dbReference type="Pfam" id="PF01234">
    <property type="entry name" value="NNMT_PNMT_TEMT"/>
    <property type="match status" value="1"/>
</dbReference>
<feature type="binding site" evidence="5">
    <location>
        <position position="115"/>
    </location>
    <ligand>
        <name>S-adenosyl-L-methionine</name>
        <dbReference type="ChEBI" id="CHEBI:59789"/>
    </ligand>
</feature>
<protein>
    <submittedName>
        <fullName evidence="7">Nicotinamide N-methyltransferase-like</fullName>
    </submittedName>
</protein>
<name>A0AAJ7XH81_PETMA</name>
<evidence type="ECO:0000256" key="5">
    <source>
        <dbReference type="PIRSR" id="PIRSR000384-1"/>
    </source>
</evidence>
<keyword evidence="6" id="KW-1185">Reference proteome</keyword>
<accession>A0AAJ7XH81</accession>
<dbReference type="GeneID" id="116955933"/>
<dbReference type="InterPro" id="IPR029063">
    <property type="entry name" value="SAM-dependent_MTases_sf"/>
</dbReference>
<keyword evidence="4 5" id="KW-0949">S-adenosyl-L-methionine</keyword>
<dbReference type="Proteomes" id="UP001318040">
    <property type="component" value="Chromosome 62"/>
</dbReference>
<organism evidence="6 7">
    <name type="scientific">Petromyzon marinus</name>
    <name type="common">Sea lamprey</name>
    <dbReference type="NCBI Taxonomy" id="7757"/>
    <lineage>
        <taxon>Eukaryota</taxon>
        <taxon>Metazoa</taxon>
        <taxon>Chordata</taxon>
        <taxon>Craniata</taxon>
        <taxon>Vertebrata</taxon>
        <taxon>Cyclostomata</taxon>
        <taxon>Hyperoartia</taxon>
        <taxon>Petromyzontiformes</taxon>
        <taxon>Petromyzontidae</taxon>
        <taxon>Petromyzon</taxon>
    </lineage>
</organism>
<feature type="binding site" evidence="5">
    <location>
        <position position="50"/>
    </location>
    <ligand>
        <name>S-adenosyl-L-methionine</name>
        <dbReference type="ChEBI" id="CHEBI:59789"/>
    </ligand>
</feature>
<dbReference type="KEGG" id="pmrn:116955933"/>
<dbReference type="Gene3D" id="3.40.50.150">
    <property type="entry name" value="Vaccinia Virus protein VP39"/>
    <property type="match status" value="1"/>
</dbReference>
<evidence type="ECO:0000256" key="1">
    <source>
        <dbReference type="ARBA" id="ARBA00007996"/>
    </source>
</evidence>
<dbReference type="GO" id="GO:0032259">
    <property type="term" value="P:methylation"/>
    <property type="evidence" value="ECO:0007669"/>
    <property type="project" value="UniProtKB-KW"/>
</dbReference>
<keyword evidence="2" id="KW-0489">Methyltransferase</keyword>
<feature type="binding site" evidence="5">
    <location>
        <position position="45"/>
    </location>
    <ligand>
        <name>S-adenosyl-L-methionine</name>
        <dbReference type="ChEBI" id="CHEBI:59789"/>
    </ligand>
</feature>
<dbReference type="FunFam" id="3.40.50.150:FF:000065">
    <property type="entry name" value="Phenylethanolamine N-methyltransferase"/>
    <property type="match status" value="1"/>
</dbReference>
<evidence type="ECO:0000313" key="7">
    <source>
        <dbReference type="RefSeq" id="XP_032833183.1"/>
    </source>
</evidence>
<dbReference type="SUPFAM" id="SSF53335">
    <property type="entry name" value="S-adenosyl-L-methionine-dependent methyltransferases"/>
    <property type="match status" value="1"/>
</dbReference>
<feature type="binding site" evidence="5">
    <location>
        <begin position="88"/>
        <end position="89"/>
    </location>
    <ligand>
        <name>S-adenosyl-L-methionine</name>
        <dbReference type="ChEBI" id="CHEBI:59789"/>
    </ligand>
</feature>
<proteinExistence type="inferred from homology"/>
<dbReference type="GO" id="GO:0008757">
    <property type="term" value="F:S-adenosylmethionine-dependent methyltransferase activity"/>
    <property type="evidence" value="ECO:0007669"/>
    <property type="project" value="UniProtKB-ARBA"/>
</dbReference>
<feature type="binding site" evidence="5">
    <location>
        <position position="110"/>
    </location>
    <ligand>
        <name>S-adenosyl-L-methionine</name>
        <dbReference type="ChEBI" id="CHEBI:59789"/>
    </ligand>
</feature>
<reference evidence="7" key="1">
    <citation type="submission" date="2025-08" db="UniProtKB">
        <authorList>
            <consortium name="RefSeq"/>
        </authorList>
    </citation>
    <scope>IDENTIFICATION</scope>
    <source>
        <tissue evidence="7">Sperm</tissue>
    </source>
</reference>
<evidence type="ECO:0000256" key="4">
    <source>
        <dbReference type="ARBA" id="ARBA00022691"/>
    </source>
</evidence>
<dbReference type="RefSeq" id="XP_032833183.1">
    <property type="nucleotide sequence ID" value="XM_032977292.1"/>
</dbReference>
<sequence length="289" mass="33109">MHLATHRFCHHHRCHHLTLSTKMEGQNVTKRYGQDYATHFKAREYLDTYYNTTPEDSPKRDFFPELLQFLHSTFNNGEIRGQRLLDVGSGPTIHQVLSASEWFPEIYLSDYAQSNREELQSWLCHSSDAFDWTRTIEFVCRLEGHRKTVEEKSVHVRKAVRAVLPCDVNQEDPLLGSWSQGPFDCIISTLCFEAACRSIGDFTAALGHVCHLLRPGGWFILATELGETFYHIGSETFHVLSLNETVIRQVVGDAGLIIQELEMHLAPKPSPDDTNDHQALLFLRAQKKM</sequence>
<dbReference type="InterPro" id="IPR000940">
    <property type="entry name" value="NNMT_TEMT_trans"/>
</dbReference>
<dbReference type="PIRSF" id="PIRSF000384">
    <property type="entry name" value="PNMTase"/>
    <property type="match status" value="1"/>
</dbReference>
<evidence type="ECO:0000256" key="2">
    <source>
        <dbReference type="ARBA" id="ARBA00022603"/>
    </source>
</evidence>
<feature type="binding site" evidence="5">
    <location>
        <begin position="167"/>
        <end position="168"/>
    </location>
    <ligand>
        <name>S-adenosyl-L-methionine</name>
        <dbReference type="ChEBI" id="CHEBI:59789"/>
    </ligand>
</feature>
<dbReference type="InterPro" id="IPR053384">
    <property type="entry name" value="SAM-dep_methyltransferase"/>
</dbReference>
<dbReference type="AlphaFoldDB" id="A0AAJ7XH81"/>
<dbReference type="PROSITE" id="PS51681">
    <property type="entry name" value="SAM_MT_NNMT_PNMT_TEMT"/>
    <property type="match status" value="1"/>
</dbReference>
<dbReference type="GO" id="GO:0005829">
    <property type="term" value="C:cytosol"/>
    <property type="evidence" value="ECO:0007669"/>
    <property type="project" value="TreeGrafter"/>
</dbReference>
<dbReference type="GO" id="GO:0008170">
    <property type="term" value="F:N-methyltransferase activity"/>
    <property type="evidence" value="ECO:0007669"/>
    <property type="project" value="TreeGrafter"/>
</dbReference>